<dbReference type="InterPro" id="IPR036721">
    <property type="entry name" value="RCK_C_sf"/>
</dbReference>
<dbReference type="NCBIfam" id="NF003715">
    <property type="entry name" value="PRK05326.1-2"/>
    <property type="match status" value="1"/>
</dbReference>
<dbReference type="NCBIfam" id="NF003716">
    <property type="entry name" value="PRK05326.1-3"/>
    <property type="match status" value="1"/>
</dbReference>
<name>A0A918UTH7_9BACT</name>
<evidence type="ECO:0000256" key="2">
    <source>
        <dbReference type="ARBA" id="ARBA00022448"/>
    </source>
</evidence>
<feature type="transmembrane region" description="Helical" evidence="10">
    <location>
        <begin position="245"/>
        <end position="263"/>
    </location>
</feature>
<dbReference type="EMBL" id="BMWX01000004">
    <property type="protein sequence ID" value="GGZ32995.1"/>
    <property type="molecule type" value="Genomic_DNA"/>
</dbReference>
<keyword evidence="9 10" id="KW-0472">Membrane</keyword>
<feature type="transmembrane region" description="Helical" evidence="10">
    <location>
        <begin position="335"/>
        <end position="355"/>
    </location>
</feature>
<feature type="transmembrane region" description="Helical" evidence="10">
    <location>
        <begin position="60"/>
        <end position="79"/>
    </location>
</feature>
<feature type="transmembrane region" description="Helical" evidence="10">
    <location>
        <begin position="190"/>
        <end position="210"/>
    </location>
</feature>
<dbReference type="PANTHER" id="PTHR32507">
    <property type="entry name" value="NA(+)/H(+) ANTIPORTER 1"/>
    <property type="match status" value="1"/>
</dbReference>
<dbReference type="SUPFAM" id="SSF116726">
    <property type="entry name" value="TrkA C-terminal domain-like"/>
    <property type="match status" value="1"/>
</dbReference>
<evidence type="ECO:0000256" key="6">
    <source>
        <dbReference type="ARBA" id="ARBA00022692"/>
    </source>
</evidence>
<evidence type="ECO:0000256" key="3">
    <source>
        <dbReference type="ARBA" id="ARBA00022449"/>
    </source>
</evidence>
<dbReference type="AlphaFoldDB" id="A0A918UTH7"/>
<dbReference type="Pfam" id="PF00999">
    <property type="entry name" value="Na_H_Exchanger"/>
    <property type="match status" value="1"/>
</dbReference>
<evidence type="ECO:0000259" key="11">
    <source>
        <dbReference type="PROSITE" id="PS51202"/>
    </source>
</evidence>
<gene>
    <name evidence="12" type="ORF">GCM10007049_28280</name>
</gene>
<keyword evidence="3" id="KW-0050">Antiport</keyword>
<dbReference type="Pfam" id="PF02080">
    <property type="entry name" value="TrkA_C"/>
    <property type="match status" value="1"/>
</dbReference>
<reference evidence="12" key="2">
    <citation type="submission" date="2020-09" db="EMBL/GenBank/DDBJ databases">
        <authorList>
            <person name="Sun Q."/>
            <person name="Kim S."/>
        </authorList>
    </citation>
    <scope>NUCLEOTIDE SEQUENCE</scope>
    <source>
        <strain evidence="12">KCTC 12368</strain>
    </source>
</reference>
<dbReference type="PROSITE" id="PS51202">
    <property type="entry name" value="RCK_C"/>
    <property type="match status" value="1"/>
</dbReference>
<feature type="transmembrane region" description="Helical" evidence="10">
    <location>
        <begin position="275"/>
        <end position="293"/>
    </location>
</feature>
<dbReference type="RefSeq" id="WP_018475885.1">
    <property type="nucleotide sequence ID" value="NZ_BMWX01000004.1"/>
</dbReference>
<keyword evidence="2" id="KW-0813">Transport</keyword>
<dbReference type="GO" id="GO:0005886">
    <property type="term" value="C:plasma membrane"/>
    <property type="evidence" value="ECO:0007669"/>
    <property type="project" value="UniProtKB-SubCell"/>
</dbReference>
<proteinExistence type="predicted"/>
<dbReference type="PANTHER" id="PTHR32507:SF7">
    <property type="entry name" value="K(+)_H(+) ANTIPORTER NHAP2"/>
    <property type="match status" value="1"/>
</dbReference>
<reference evidence="12" key="1">
    <citation type="journal article" date="2014" name="Int. J. Syst. Evol. Microbiol.">
        <title>Complete genome sequence of Corynebacterium casei LMG S-19264T (=DSM 44701T), isolated from a smear-ripened cheese.</title>
        <authorList>
            <consortium name="US DOE Joint Genome Institute (JGI-PGF)"/>
            <person name="Walter F."/>
            <person name="Albersmeier A."/>
            <person name="Kalinowski J."/>
            <person name="Ruckert C."/>
        </authorList>
    </citation>
    <scope>NUCLEOTIDE SEQUENCE</scope>
    <source>
        <strain evidence="12">KCTC 12368</strain>
    </source>
</reference>
<protein>
    <submittedName>
        <fullName evidence="12">K+/H+ antiporter</fullName>
    </submittedName>
</protein>
<dbReference type="InterPro" id="IPR006037">
    <property type="entry name" value="RCK_C"/>
</dbReference>
<keyword evidence="4" id="KW-1003">Cell membrane</keyword>
<dbReference type="InterPro" id="IPR038770">
    <property type="entry name" value="Na+/solute_symporter_sf"/>
</dbReference>
<comment type="caution">
    <text evidence="12">The sequence shown here is derived from an EMBL/GenBank/DDBJ whole genome shotgun (WGS) entry which is preliminary data.</text>
</comment>
<accession>A0A918UTH7</accession>
<evidence type="ECO:0000256" key="10">
    <source>
        <dbReference type="SAM" id="Phobius"/>
    </source>
</evidence>
<evidence type="ECO:0000256" key="1">
    <source>
        <dbReference type="ARBA" id="ARBA00004651"/>
    </source>
</evidence>
<evidence type="ECO:0000256" key="7">
    <source>
        <dbReference type="ARBA" id="ARBA00022989"/>
    </source>
</evidence>
<organism evidence="12 13">
    <name type="scientific">Echinicola pacifica</name>
    <dbReference type="NCBI Taxonomy" id="346377"/>
    <lineage>
        <taxon>Bacteria</taxon>
        <taxon>Pseudomonadati</taxon>
        <taxon>Bacteroidota</taxon>
        <taxon>Cytophagia</taxon>
        <taxon>Cytophagales</taxon>
        <taxon>Cyclobacteriaceae</taxon>
        <taxon>Echinicola</taxon>
    </lineage>
</organism>
<dbReference type="InterPro" id="IPR006153">
    <property type="entry name" value="Cation/H_exchanger_TM"/>
</dbReference>
<dbReference type="GO" id="GO:0015297">
    <property type="term" value="F:antiporter activity"/>
    <property type="evidence" value="ECO:0007669"/>
    <property type="project" value="UniProtKB-KW"/>
</dbReference>
<feature type="transmembrane region" description="Helical" evidence="10">
    <location>
        <begin position="367"/>
        <end position="390"/>
    </location>
</feature>
<comment type="subcellular location">
    <subcellularLocation>
        <location evidence="1">Cell membrane</location>
        <topology evidence="1">Multi-pass membrane protein</topology>
    </subcellularLocation>
</comment>
<dbReference type="Gene3D" id="1.20.1530.20">
    <property type="match status" value="1"/>
</dbReference>
<evidence type="ECO:0000256" key="8">
    <source>
        <dbReference type="ARBA" id="ARBA00023065"/>
    </source>
</evidence>
<keyword evidence="13" id="KW-1185">Reference proteome</keyword>
<keyword evidence="8" id="KW-0406">Ion transport</keyword>
<dbReference type="GO" id="GO:0006813">
    <property type="term" value="P:potassium ion transport"/>
    <property type="evidence" value="ECO:0007669"/>
    <property type="project" value="UniProtKB-KW"/>
</dbReference>
<dbReference type="Gene3D" id="3.30.70.1450">
    <property type="entry name" value="Regulator of K+ conductance, C-terminal domain"/>
    <property type="match status" value="1"/>
</dbReference>
<evidence type="ECO:0000256" key="9">
    <source>
        <dbReference type="ARBA" id="ARBA00023136"/>
    </source>
</evidence>
<feature type="transmembrane region" description="Helical" evidence="10">
    <location>
        <begin position="299"/>
        <end position="323"/>
    </location>
</feature>
<sequence length="487" mass="52854">MVLTAENILLITSLLLFAGVLASKTSGKTGIPTLLLFLGVGMLAGSEGLGGIAFDDPSLTQFLGIIALTFILFSGGLDTKWPSVKPVLGQGIALSTLGVLLTSFSLGGFVYWISDLTLLESLLLGSIVSSTDAAAVFSILRSKSIGLKGNLRPLLELESGSNDPMAYFLTIAFTSMITIGDFSFGKIIPIFFLQMLVGAGLGWLIGRGIVLLVNRIKLDAEGLYPVLMIAMIMLTYSLTDLLYGNGFLAVYICALTVGNAKLVHKRSIMKFFDGLAWLMQVVMFITLGLLVFPSQMFPVLSLSLAAAVFLIVVARPLGIFLTLWPFNYNLREKTFLSWVGLRGAVPIVFATFPMIHGVESSSMIFHVVFFIVLTSVALQATTLPLAARWLKLSLPEELKKKSLLDLEMAEEGGSNLVEITLAPNTPMEGKKLMDIAFPTTFRVVLISRDGKFVTPNGQTELQGRDTLMIMTDSPDQDREIKELLMEV</sequence>
<evidence type="ECO:0000313" key="12">
    <source>
        <dbReference type="EMBL" id="GGZ32995.1"/>
    </source>
</evidence>
<feature type="transmembrane region" description="Helical" evidence="10">
    <location>
        <begin position="6"/>
        <end position="22"/>
    </location>
</feature>
<evidence type="ECO:0000256" key="5">
    <source>
        <dbReference type="ARBA" id="ARBA00022538"/>
    </source>
</evidence>
<dbReference type="Proteomes" id="UP000619457">
    <property type="component" value="Unassembled WGS sequence"/>
</dbReference>
<evidence type="ECO:0000256" key="4">
    <source>
        <dbReference type="ARBA" id="ARBA00022475"/>
    </source>
</evidence>
<feature type="transmembrane region" description="Helical" evidence="10">
    <location>
        <begin position="34"/>
        <end position="54"/>
    </location>
</feature>
<keyword evidence="6 10" id="KW-0812">Transmembrane</keyword>
<dbReference type="GO" id="GO:1902600">
    <property type="term" value="P:proton transmembrane transport"/>
    <property type="evidence" value="ECO:0007669"/>
    <property type="project" value="InterPro"/>
</dbReference>
<keyword evidence="7 10" id="KW-1133">Transmembrane helix</keyword>
<feature type="transmembrane region" description="Helical" evidence="10">
    <location>
        <begin position="91"/>
        <end position="113"/>
    </location>
</feature>
<keyword evidence="5" id="KW-0630">Potassium</keyword>
<evidence type="ECO:0000313" key="13">
    <source>
        <dbReference type="Proteomes" id="UP000619457"/>
    </source>
</evidence>
<feature type="domain" description="RCK C-terminal" evidence="11">
    <location>
        <begin position="404"/>
        <end position="486"/>
    </location>
</feature>
<dbReference type="GO" id="GO:0008324">
    <property type="term" value="F:monoatomic cation transmembrane transporter activity"/>
    <property type="evidence" value="ECO:0007669"/>
    <property type="project" value="InterPro"/>
</dbReference>
<feature type="transmembrane region" description="Helical" evidence="10">
    <location>
        <begin position="222"/>
        <end position="239"/>
    </location>
</feature>
<keyword evidence="5" id="KW-0633">Potassium transport</keyword>